<keyword evidence="2" id="KW-1185">Reference proteome</keyword>
<dbReference type="Proteomes" id="UP001597156">
    <property type="component" value="Unassembled WGS sequence"/>
</dbReference>
<organism evidence="1 2">
    <name type="scientific">Lentilactobacillus raoultii</name>
    <dbReference type="NCBI Taxonomy" id="1987503"/>
    <lineage>
        <taxon>Bacteria</taxon>
        <taxon>Bacillati</taxon>
        <taxon>Bacillota</taxon>
        <taxon>Bacilli</taxon>
        <taxon>Lactobacillales</taxon>
        <taxon>Lactobacillaceae</taxon>
        <taxon>Lentilactobacillus</taxon>
    </lineage>
</organism>
<protein>
    <submittedName>
        <fullName evidence="1">Uncharacterized protein</fullName>
    </submittedName>
</protein>
<sequence>MGLFGPKLDLHEKRKLFILKFLDNDQTQPGKAQLQALFSAAKKAHYTDSDILKELENLDAIHDVMLNLEVYQTFPRKYITFALQGTHWLTSQGKAYLAQLEHPKDQHAAVTDPEDGHRPLSGFVNGTVDQNGRITLN</sequence>
<reference evidence="2" key="1">
    <citation type="journal article" date="2019" name="Int. J. Syst. Evol. Microbiol.">
        <title>The Global Catalogue of Microorganisms (GCM) 10K type strain sequencing project: providing services to taxonomists for standard genome sequencing and annotation.</title>
        <authorList>
            <consortium name="The Broad Institute Genomics Platform"/>
            <consortium name="The Broad Institute Genome Sequencing Center for Infectious Disease"/>
            <person name="Wu L."/>
            <person name="Ma J."/>
        </authorList>
    </citation>
    <scope>NUCLEOTIDE SEQUENCE [LARGE SCALE GENOMIC DNA]</scope>
    <source>
        <strain evidence="2">CCUG 71848</strain>
    </source>
</reference>
<dbReference type="EMBL" id="JBHTLH010000015">
    <property type="protein sequence ID" value="MFD1124779.1"/>
    <property type="molecule type" value="Genomic_DNA"/>
</dbReference>
<accession>A0ABW3PF64</accession>
<gene>
    <name evidence="1" type="ORF">ACFQ22_05290</name>
</gene>
<comment type="caution">
    <text evidence="1">The sequence shown here is derived from an EMBL/GenBank/DDBJ whole genome shotgun (WGS) entry which is preliminary data.</text>
</comment>
<evidence type="ECO:0000313" key="2">
    <source>
        <dbReference type="Proteomes" id="UP001597156"/>
    </source>
</evidence>
<dbReference type="RefSeq" id="WP_121977556.1">
    <property type="nucleotide sequence ID" value="NZ_JBHTLH010000015.1"/>
</dbReference>
<evidence type="ECO:0000313" key="1">
    <source>
        <dbReference type="EMBL" id="MFD1124779.1"/>
    </source>
</evidence>
<proteinExistence type="predicted"/>
<name>A0ABW3PF64_9LACO</name>